<dbReference type="AlphaFoldDB" id="A0A0E9QLT0"/>
<reference evidence="1" key="2">
    <citation type="journal article" date="2015" name="Fish Shellfish Immunol.">
        <title>Early steps in the European eel (Anguilla anguilla)-Vibrio vulnificus interaction in the gills: Role of the RtxA13 toxin.</title>
        <authorList>
            <person name="Callol A."/>
            <person name="Pajuelo D."/>
            <person name="Ebbesson L."/>
            <person name="Teles M."/>
            <person name="MacKenzie S."/>
            <person name="Amaro C."/>
        </authorList>
    </citation>
    <scope>NUCLEOTIDE SEQUENCE</scope>
</reference>
<accession>A0A0E9QLT0</accession>
<protein>
    <submittedName>
        <fullName evidence="1">Uncharacterized protein</fullName>
    </submittedName>
</protein>
<name>A0A0E9QLT0_ANGAN</name>
<proteinExistence type="predicted"/>
<organism evidence="1">
    <name type="scientific">Anguilla anguilla</name>
    <name type="common">European freshwater eel</name>
    <name type="synonym">Muraena anguilla</name>
    <dbReference type="NCBI Taxonomy" id="7936"/>
    <lineage>
        <taxon>Eukaryota</taxon>
        <taxon>Metazoa</taxon>
        <taxon>Chordata</taxon>
        <taxon>Craniata</taxon>
        <taxon>Vertebrata</taxon>
        <taxon>Euteleostomi</taxon>
        <taxon>Actinopterygii</taxon>
        <taxon>Neopterygii</taxon>
        <taxon>Teleostei</taxon>
        <taxon>Anguilliformes</taxon>
        <taxon>Anguillidae</taxon>
        <taxon>Anguilla</taxon>
    </lineage>
</organism>
<reference evidence="1" key="1">
    <citation type="submission" date="2014-11" db="EMBL/GenBank/DDBJ databases">
        <authorList>
            <person name="Amaro Gonzalez C."/>
        </authorList>
    </citation>
    <scope>NUCLEOTIDE SEQUENCE</scope>
</reference>
<evidence type="ECO:0000313" key="1">
    <source>
        <dbReference type="EMBL" id="JAH17452.1"/>
    </source>
</evidence>
<sequence>MQGWSQRQKKERHHQEEWRTVKRKLLARVKTF</sequence>
<dbReference type="EMBL" id="GBXM01091125">
    <property type="protein sequence ID" value="JAH17452.1"/>
    <property type="molecule type" value="Transcribed_RNA"/>
</dbReference>